<dbReference type="Pfam" id="PF14897">
    <property type="entry name" value="EpsG"/>
    <property type="match status" value="1"/>
</dbReference>
<keyword evidence="1" id="KW-0812">Transmembrane</keyword>
<keyword evidence="1" id="KW-0472">Membrane</keyword>
<feature type="transmembrane region" description="Helical" evidence="1">
    <location>
        <begin position="212"/>
        <end position="229"/>
    </location>
</feature>
<dbReference type="InterPro" id="IPR049458">
    <property type="entry name" value="EpsG-like"/>
</dbReference>
<evidence type="ECO:0000313" key="3">
    <source>
        <dbReference type="Proteomes" id="UP000286270"/>
    </source>
</evidence>
<protein>
    <submittedName>
        <fullName evidence="2">EpsG family protein</fullName>
    </submittedName>
</protein>
<feature type="transmembrane region" description="Helical" evidence="1">
    <location>
        <begin position="30"/>
        <end position="48"/>
    </location>
</feature>
<reference evidence="2 3" key="1">
    <citation type="submission" date="2018-08" db="EMBL/GenBank/DDBJ databases">
        <title>A genome reference for cultivated species of the human gut microbiota.</title>
        <authorList>
            <person name="Zou Y."/>
            <person name="Xue W."/>
            <person name="Luo G."/>
        </authorList>
    </citation>
    <scope>NUCLEOTIDE SEQUENCE [LARGE SCALE GENOMIC DNA]</scope>
    <source>
        <strain evidence="2 3">AF14-26</strain>
    </source>
</reference>
<evidence type="ECO:0000313" key="2">
    <source>
        <dbReference type="EMBL" id="RGV53190.1"/>
    </source>
</evidence>
<dbReference type="EMBL" id="QRZH01000009">
    <property type="protein sequence ID" value="RGV53190.1"/>
    <property type="molecule type" value="Genomic_DNA"/>
</dbReference>
<proteinExistence type="predicted"/>
<organism evidence="2 3">
    <name type="scientific">Bacteroides fragilis</name>
    <dbReference type="NCBI Taxonomy" id="817"/>
    <lineage>
        <taxon>Bacteria</taxon>
        <taxon>Pseudomonadati</taxon>
        <taxon>Bacteroidota</taxon>
        <taxon>Bacteroidia</taxon>
        <taxon>Bacteroidales</taxon>
        <taxon>Bacteroidaceae</taxon>
        <taxon>Bacteroides</taxon>
    </lineage>
</organism>
<dbReference type="AlphaFoldDB" id="A0A412Y6U2"/>
<feature type="transmembrane region" description="Helical" evidence="1">
    <location>
        <begin position="286"/>
        <end position="306"/>
    </location>
</feature>
<comment type="caution">
    <text evidence="2">The sequence shown here is derived from an EMBL/GenBank/DDBJ whole genome shotgun (WGS) entry which is preliminary data.</text>
</comment>
<feature type="transmembrane region" description="Helical" evidence="1">
    <location>
        <begin position="98"/>
        <end position="117"/>
    </location>
</feature>
<accession>A0A412Y6U2</accession>
<feature type="transmembrane region" description="Helical" evidence="1">
    <location>
        <begin position="180"/>
        <end position="205"/>
    </location>
</feature>
<dbReference type="Proteomes" id="UP000286270">
    <property type="component" value="Unassembled WGS sequence"/>
</dbReference>
<feature type="transmembrane region" description="Helical" evidence="1">
    <location>
        <begin position="336"/>
        <end position="354"/>
    </location>
</feature>
<feature type="transmembrane region" description="Helical" evidence="1">
    <location>
        <begin position="249"/>
        <end position="274"/>
    </location>
</feature>
<sequence length="370" mass="42954">MIFKLNVVIYILFFLLLLIGYLSKKNSNNTILKLLCFCIWLIIGLRNFDCFPDTMGYVSDFDYFKKMSLDKIWDFSKTKTEPLYVILSWLPSIISDNYQVFLLFWSLFPSIGLYFFCKQNLETPKDYAVAFLIVFVLGYFAFVASGIRQAAALSLVMISYRYLMKITTSRDFLIANNFAFIKFLALITIAFTIHNSTLIFLAAFFIRLLPFYSWYILIAIGAVSIGNLFHLEQFTIVSAMLLGDRFDHYGTSIVSELSLSGYFVQLFLFLLCYVKRADLIYNSKENVFFLNMMLVGLIFQAMTGVIGEMFRIAFYFNMFAMILVPRALAEYRKTRLGRFIVYLFILSCFIYLFFLSSSNLPAYESSISLL</sequence>
<evidence type="ECO:0000256" key="1">
    <source>
        <dbReference type="SAM" id="Phobius"/>
    </source>
</evidence>
<keyword evidence="1" id="KW-1133">Transmembrane helix</keyword>
<gene>
    <name evidence="2" type="ORF">DWW08_12375</name>
</gene>
<feature type="transmembrane region" description="Helical" evidence="1">
    <location>
        <begin position="129"/>
        <end position="160"/>
    </location>
</feature>
<feature type="transmembrane region" description="Helical" evidence="1">
    <location>
        <begin position="312"/>
        <end position="329"/>
    </location>
</feature>
<name>A0A412Y6U2_BACFG</name>
<feature type="transmembrane region" description="Helical" evidence="1">
    <location>
        <begin position="6"/>
        <end position="23"/>
    </location>
</feature>